<evidence type="ECO:0000259" key="10">
    <source>
        <dbReference type="PROSITE" id="PS50893"/>
    </source>
</evidence>
<dbReference type="InterPro" id="IPR003439">
    <property type="entry name" value="ABC_transporter-like_ATP-bd"/>
</dbReference>
<feature type="domain" description="ABC transmembrane type-1" evidence="11">
    <location>
        <begin position="21"/>
        <end position="304"/>
    </location>
</feature>
<evidence type="ECO:0000256" key="8">
    <source>
        <dbReference type="ARBA" id="ARBA00023136"/>
    </source>
</evidence>
<dbReference type="GO" id="GO:0015421">
    <property type="term" value="F:ABC-type oligopeptide transporter activity"/>
    <property type="evidence" value="ECO:0007669"/>
    <property type="project" value="TreeGrafter"/>
</dbReference>
<dbReference type="GO" id="GO:0005886">
    <property type="term" value="C:plasma membrane"/>
    <property type="evidence" value="ECO:0007669"/>
    <property type="project" value="UniProtKB-SubCell"/>
</dbReference>
<dbReference type="Pfam" id="PF00664">
    <property type="entry name" value="ABC_membrane"/>
    <property type="match status" value="1"/>
</dbReference>
<dbReference type="Gene3D" id="3.40.50.300">
    <property type="entry name" value="P-loop containing nucleotide triphosphate hydrolases"/>
    <property type="match status" value="1"/>
</dbReference>
<dbReference type="Gene3D" id="1.20.1560.10">
    <property type="entry name" value="ABC transporter type 1, transmembrane domain"/>
    <property type="match status" value="1"/>
</dbReference>
<dbReference type="SUPFAM" id="SSF52540">
    <property type="entry name" value="P-loop containing nucleoside triphosphate hydrolases"/>
    <property type="match status" value="1"/>
</dbReference>
<keyword evidence="13" id="KW-1185">Reference proteome</keyword>
<feature type="transmembrane region" description="Helical" evidence="9">
    <location>
        <begin position="21"/>
        <end position="41"/>
    </location>
</feature>
<keyword evidence="4 9" id="KW-0812">Transmembrane</keyword>
<dbReference type="PANTHER" id="PTHR43394">
    <property type="entry name" value="ATP-DEPENDENT PERMEASE MDL1, MITOCHONDRIAL"/>
    <property type="match status" value="1"/>
</dbReference>
<evidence type="ECO:0000256" key="9">
    <source>
        <dbReference type="SAM" id="Phobius"/>
    </source>
</evidence>
<evidence type="ECO:0000256" key="1">
    <source>
        <dbReference type="ARBA" id="ARBA00004651"/>
    </source>
</evidence>
<evidence type="ECO:0000256" key="3">
    <source>
        <dbReference type="ARBA" id="ARBA00022475"/>
    </source>
</evidence>
<evidence type="ECO:0000259" key="11">
    <source>
        <dbReference type="PROSITE" id="PS50929"/>
    </source>
</evidence>
<evidence type="ECO:0000256" key="7">
    <source>
        <dbReference type="ARBA" id="ARBA00022989"/>
    </source>
</evidence>
<feature type="transmembrane region" description="Helical" evidence="9">
    <location>
        <begin position="281"/>
        <end position="301"/>
    </location>
</feature>
<evidence type="ECO:0000256" key="5">
    <source>
        <dbReference type="ARBA" id="ARBA00022741"/>
    </source>
</evidence>
<keyword evidence="8 9" id="KW-0472">Membrane</keyword>
<keyword evidence="2" id="KW-0813">Transport</keyword>
<keyword evidence="3" id="KW-1003">Cell membrane</keyword>
<dbReference type="CDD" id="cd18541">
    <property type="entry name" value="ABC_6TM_TmrB_like"/>
    <property type="match status" value="1"/>
</dbReference>
<feature type="transmembrane region" description="Helical" evidence="9">
    <location>
        <begin position="61"/>
        <end position="89"/>
    </location>
</feature>
<dbReference type="SUPFAM" id="SSF90123">
    <property type="entry name" value="ABC transporter transmembrane region"/>
    <property type="match status" value="1"/>
</dbReference>
<dbReference type="PROSITE" id="PS00211">
    <property type="entry name" value="ABC_TRANSPORTER_1"/>
    <property type="match status" value="1"/>
</dbReference>
<reference evidence="12 13" key="1">
    <citation type="submission" date="2020-08" db="EMBL/GenBank/DDBJ databases">
        <title>Cohnella phylogeny.</title>
        <authorList>
            <person name="Dunlap C."/>
        </authorList>
    </citation>
    <scope>NUCLEOTIDE SEQUENCE [LARGE SCALE GENOMIC DNA]</scope>
    <source>
        <strain evidence="12 13">CBP 2801</strain>
    </source>
</reference>
<dbReference type="GO" id="GO:0016887">
    <property type="term" value="F:ATP hydrolysis activity"/>
    <property type="evidence" value="ECO:0007669"/>
    <property type="project" value="InterPro"/>
</dbReference>
<evidence type="ECO:0000313" key="12">
    <source>
        <dbReference type="EMBL" id="MBB6735409.1"/>
    </source>
</evidence>
<dbReference type="InterPro" id="IPR039421">
    <property type="entry name" value="Type_1_exporter"/>
</dbReference>
<evidence type="ECO:0000256" key="6">
    <source>
        <dbReference type="ARBA" id="ARBA00022840"/>
    </source>
</evidence>
<evidence type="ECO:0000256" key="4">
    <source>
        <dbReference type="ARBA" id="ARBA00022692"/>
    </source>
</evidence>
<dbReference type="InterPro" id="IPR027417">
    <property type="entry name" value="P-loop_NTPase"/>
</dbReference>
<keyword evidence="7 9" id="KW-1133">Transmembrane helix</keyword>
<dbReference type="SMART" id="SM00382">
    <property type="entry name" value="AAA"/>
    <property type="match status" value="1"/>
</dbReference>
<evidence type="ECO:0000313" key="13">
    <source>
        <dbReference type="Proteomes" id="UP000564644"/>
    </source>
</evidence>
<dbReference type="GO" id="GO:0005524">
    <property type="term" value="F:ATP binding"/>
    <property type="evidence" value="ECO:0007669"/>
    <property type="project" value="UniProtKB-KW"/>
</dbReference>
<feature type="domain" description="ABC transporter" evidence="10">
    <location>
        <begin position="337"/>
        <end position="572"/>
    </location>
</feature>
<dbReference type="InterPro" id="IPR036640">
    <property type="entry name" value="ABC1_TM_sf"/>
</dbReference>
<dbReference type="RefSeq" id="WP_185133063.1">
    <property type="nucleotide sequence ID" value="NZ_JACJVO010000048.1"/>
</dbReference>
<dbReference type="InterPro" id="IPR003593">
    <property type="entry name" value="AAA+_ATPase"/>
</dbReference>
<organism evidence="12 13">
    <name type="scientific">Cohnella zeiphila</name>
    <dbReference type="NCBI Taxonomy" id="2761120"/>
    <lineage>
        <taxon>Bacteria</taxon>
        <taxon>Bacillati</taxon>
        <taxon>Bacillota</taxon>
        <taxon>Bacilli</taxon>
        <taxon>Bacillales</taxon>
        <taxon>Paenibacillaceae</taxon>
        <taxon>Cohnella</taxon>
    </lineage>
</organism>
<keyword evidence="5" id="KW-0547">Nucleotide-binding</keyword>
<dbReference type="PROSITE" id="PS50929">
    <property type="entry name" value="ABC_TM1F"/>
    <property type="match status" value="1"/>
</dbReference>
<proteinExistence type="predicted"/>
<dbReference type="Pfam" id="PF00005">
    <property type="entry name" value="ABC_tran"/>
    <property type="match status" value="1"/>
</dbReference>
<dbReference type="FunFam" id="3.40.50.300:FF:000221">
    <property type="entry name" value="Multidrug ABC transporter ATP-binding protein"/>
    <property type="match status" value="1"/>
</dbReference>
<dbReference type="AlphaFoldDB" id="A0A7X0SSQ4"/>
<dbReference type="InterPro" id="IPR011527">
    <property type="entry name" value="ABC1_TM_dom"/>
</dbReference>
<dbReference type="FunFam" id="1.20.1560.10:FF:000011">
    <property type="entry name" value="Multidrug ABC transporter ATP-binding protein"/>
    <property type="match status" value="1"/>
</dbReference>
<accession>A0A7X0SSQ4</accession>
<comment type="caution">
    <text evidence="12">The sequence shown here is derived from an EMBL/GenBank/DDBJ whole genome shotgun (WGS) entry which is preliminary data.</text>
</comment>
<dbReference type="InterPro" id="IPR017871">
    <property type="entry name" value="ABC_transporter-like_CS"/>
</dbReference>
<keyword evidence="6 12" id="KW-0067">ATP-binding</keyword>
<comment type="subcellular location">
    <subcellularLocation>
        <location evidence="1">Cell membrane</location>
        <topology evidence="1">Multi-pass membrane protein</topology>
    </subcellularLocation>
</comment>
<feature type="transmembrane region" description="Helical" evidence="9">
    <location>
        <begin position="134"/>
        <end position="157"/>
    </location>
</feature>
<name>A0A7X0SSQ4_9BACL</name>
<dbReference type="EMBL" id="JACJVO010000048">
    <property type="protein sequence ID" value="MBB6735409.1"/>
    <property type="molecule type" value="Genomic_DNA"/>
</dbReference>
<feature type="transmembrane region" description="Helical" evidence="9">
    <location>
        <begin position="163"/>
        <end position="180"/>
    </location>
</feature>
<protein>
    <submittedName>
        <fullName evidence="12">ATP-binding cassette domain-containing protein</fullName>
    </submittedName>
</protein>
<feature type="transmembrane region" description="Helical" evidence="9">
    <location>
        <begin position="251"/>
        <end position="269"/>
    </location>
</feature>
<dbReference type="PROSITE" id="PS50893">
    <property type="entry name" value="ABC_TRANSPORTER_2"/>
    <property type="match status" value="1"/>
</dbReference>
<evidence type="ECO:0000256" key="2">
    <source>
        <dbReference type="ARBA" id="ARBA00022448"/>
    </source>
</evidence>
<dbReference type="PANTHER" id="PTHR43394:SF1">
    <property type="entry name" value="ATP-BINDING CASSETTE SUB-FAMILY B MEMBER 10, MITOCHONDRIAL"/>
    <property type="match status" value="1"/>
</dbReference>
<dbReference type="Proteomes" id="UP000564644">
    <property type="component" value="Unassembled WGS sequence"/>
</dbReference>
<gene>
    <name evidence="12" type="ORF">H7C18_31320</name>
</gene>
<sequence length="582" mass="64875">MFIVLKKLSWFFKMHWRRYSLAIGLLIICGIVDVIPPKLVGFTIDGIHDGTMSGGAFAQTLVLWGALTVISYGITCVWMYQLFGGAFVLERLLRKRLMRHFLKMTPTFYERNRTGDLMARSTNDLWAISNTAGFGILTLIDSSLFMLTLLFMMAVLISWKLTLAALLPLPILALLMTTFGRKIHDRFMRAQDSFGELNDQVLESVSGVRVIRAYVQEEADRDRFHEKTNEVLGRNIAVAKIDALFEPTNKVLVNLSYIIGLCYGGYLVFRSEITLGELVSFNVFLGMLIWPMFAIGELINIMQRGNASLDRVNETLGYKPDVDDGDGLVPVETPESVEFNSVTFRYPSSSIDNLVGIDLALKRGQTLGIVGRTGSGKTTLLKQLLREYPLGSGEISVSGVPLAQVEIDRLLGWIGYVPQQPILFSRTIRENILFGRENATEDELERALARASFAKDIRFLPDGLETLVGEKGVALSGGQKQRVSIARALIADPEILMLDDALSAVDAKTEAEIIEGIRTERAGKTTLITTHRLSAVQHADWIVVLDEGQIVEQGTHEQLLSLGGWYKEQYDRQQLEAMVEAS</sequence>